<gene>
    <name evidence="5" type="ORF">SAMN06296010_2876</name>
</gene>
<proteinExistence type="inferred from homology"/>
<evidence type="ECO:0000256" key="2">
    <source>
        <dbReference type="ARBA" id="ARBA00022741"/>
    </source>
</evidence>
<dbReference type="Pfam" id="PF00005">
    <property type="entry name" value="ABC_tran"/>
    <property type="match status" value="1"/>
</dbReference>
<dbReference type="InterPro" id="IPR003439">
    <property type="entry name" value="ABC_transporter-like_ATP-bd"/>
</dbReference>
<dbReference type="GO" id="GO:0022857">
    <property type="term" value="F:transmembrane transporter activity"/>
    <property type="evidence" value="ECO:0007669"/>
    <property type="project" value="TreeGrafter"/>
</dbReference>
<dbReference type="GO" id="GO:0016887">
    <property type="term" value="F:ATP hydrolysis activity"/>
    <property type="evidence" value="ECO:0007669"/>
    <property type="project" value="InterPro"/>
</dbReference>
<name>A0A1X7KU57_9MICO</name>
<dbReference type="PROSITE" id="PS00211">
    <property type="entry name" value="ABC_TRANSPORTER_1"/>
    <property type="match status" value="1"/>
</dbReference>
<dbReference type="InterPro" id="IPR003593">
    <property type="entry name" value="AAA+_ATPase"/>
</dbReference>
<evidence type="ECO:0000259" key="4">
    <source>
        <dbReference type="PROSITE" id="PS50893"/>
    </source>
</evidence>
<dbReference type="PROSITE" id="PS50893">
    <property type="entry name" value="ABC_TRANSPORTER_2"/>
    <property type="match status" value="1"/>
</dbReference>
<dbReference type="GO" id="GO:0005886">
    <property type="term" value="C:plasma membrane"/>
    <property type="evidence" value="ECO:0007669"/>
    <property type="project" value="TreeGrafter"/>
</dbReference>
<dbReference type="InterPro" id="IPR015854">
    <property type="entry name" value="ABC_transpr_LolD-like"/>
</dbReference>
<evidence type="ECO:0000313" key="6">
    <source>
        <dbReference type="Proteomes" id="UP000193244"/>
    </source>
</evidence>
<organism evidence="5 6">
    <name type="scientific">Agreia pratensis</name>
    <dbReference type="NCBI Taxonomy" id="150121"/>
    <lineage>
        <taxon>Bacteria</taxon>
        <taxon>Bacillati</taxon>
        <taxon>Actinomycetota</taxon>
        <taxon>Actinomycetes</taxon>
        <taxon>Micrococcales</taxon>
        <taxon>Microbacteriaceae</taxon>
        <taxon>Agreia</taxon>
    </lineage>
</organism>
<evidence type="ECO:0000256" key="3">
    <source>
        <dbReference type="ARBA" id="ARBA00022840"/>
    </source>
</evidence>
<evidence type="ECO:0000256" key="1">
    <source>
        <dbReference type="ARBA" id="ARBA00005417"/>
    </source>
</evidence>
<dbReference type="EMBL" id="FXAY01000005">
    <property type="protein sequence ID" value="SMG44440.1"/>
    <property type="molecule type" value="Genomic_DNA"/>
</dbReference>
<reference evidence="6" key="1">
    <citation type="submission" date="2017-04" db="EMBL/GenBank/DDBJ databases">
        <authorList>
            <person name="Varghese N."/>
            <person name="Submissions S."/>
        </authorList>
    </citation>
    <scope>NUCLEOTIDE SEQUENCE [LARGE SCALE GENOMIC DNA]</scope>
    <source>
        <strain evidence="6">VKM Ac-2510</strain>
    </source>
</reference>
<dbReference type="GO" id="GO:0005524">
    <property type="term" value="F:ATP binding"/>
    <property type="evidence" value="ECO:0007669"/>
    <property type="project" value="UniProtKB-KW"/>
</dbReference>
<protein>
    <submittedName>
        <fullName evidence="5">ABC-type lipoprotein export system, ATPase component</fullName>
    </submittedName>
</protein>
<dbReference type="InterPro" id="IPR027417">
    <property type="entry name" value="P-loop_NTPase"/>
</dbReference>
<keyword evidence="2" id="KW-0547">Nucleotide-binding</keyword>
<dbReference type="Gene3D" id="3.40.50.300">
    <property type="entry name" value="P-loop containing nucleotide triphosphate hydrolases"/>
    <property type="match status" value="1"/>
</dbReference>
<sequence>MITAPLSLRDVTIRYPREGQDDLTIIENLSFDVDAGRMHCLAGRSGSGKTSILKATAGLVRPTSGSVFWSGSDLATQSDDAVTKFRRRHVGYLDQGGVLISGLTTLENVLLPAVPDRETRALGRKARDLLNRLGVGERLRSKPEQLSGGERQRVALARALLFDPGVLVVDEPTASLDRRSADGVIALLRSIADAGTAVIVSAHDQNLIDAADTRTVMA</sequence>
<keyword evidence="5" id="KW-0449">Lipoprotein</keyword>
<dbReference type="SUPFAM" id="SSF52540">
    <property type="entry name" value="P-loop containing nucleoside triphosphate hydrolases"/>
    <property type="match status" value="1"/>
</dbReference>
<comment type="similarity">
    <text evidence="1">Belongs to the ABC transporter superfamily.</text>
</comment>
<dbReference type="SMART" id="SM00382">
    <property type="entry name" value="AAA"/>
    <property type="match status" value="1"/>
</dbReference>
<dbReference type="PANTHER" id="PTHR24220">
    <property type="entry name" value="IMPORT ATP-BINDING PROTEIN"/>
    <property type="match status" value="1"/>
</dbReference>
<evidence type="ECO:0000313" key="5">
    <source>
        <dbReference type="EMBL" id="SMG44440.1"/>
    </source>
</evidence>
<dbReference type="Proteomes" id="UP000193244">
    <property type="component" value="Unassembled WGS sequence"/>
</dbReference>
<dbReference type="RefSeq" id="WP_085487174.1">
    <property type="nucleotide sequence ID" value="NZ_FXAY01000005.1"/>
</dbReference>
<dbReference type="AlphaFoldDB" id="A0A1X7KU57"/>
<dbReference type="PANTHER" id="PTHR24220:SF689">
    <property type="entry name" value="LIPOPROTEIN-RELEASING SYSTEM ATP-BINDING PROTEIN LOLD"/>
    <property type="match status" value="1"/>
</dbReference>
<dbReference type="OrthoDB" id="9802264at2"/>
<dbReference type="InterPro" id="IPR017871">
    <property type="entry name" value="ABC_transporter-like_CS"/>
</dbReference>
<feature type="domain" description="ABC transporter" evidence="4">
    <location>
        <begin position="6"/>
        <end position="218"/>
    </location>
</feature>
<accession>A0A1X7KU57</accession>
<keyword evidence="6" id="KW-1185">Reference proteome</keyword>
<dbReference type="STRING" id="150121.SAMN06296010_2876"/>
<keyword evidence="3" id="KW-0067">ATP-binding</keyword>